<dbReference type="EMBL" id="RPFW01000005">
    <property type="protein sequence ID" value="TVZ02505.1"/>
    <property type="molecule type" value="Genomic_DNA"/>
</dbReference>
<dbReference type="InterPro" id="IPR020846">
    <property type="entry name" value="MFS_dom"/>
</dbReference>
<comment type="caution">
    <text evidence="8">The sequence shown here is derived from an EMBL/GenBank/DDBJ whole genome shotgun (WGS) entry which is preliminary data.</text>
</comment>
<dbReference type="PROSITE" id="PS50850">
    <property type="entry name" value="MFS"/>
    <property type="match status" value="1"/>
</dbReference>
<dbReference type="GO" id="GO:0005886">
    <property type="term" value="C:plasma membrane"/>
    <property type="evidence" value="ECO:0007669"/>
    <property type="project" value="UniProtKB-SubCell"/>
</dbReference>
<keyword evidence="5 6" id="KW-0472">Membrane</keyword>
<dbReference type="SUPFAM" id="SSF103473">
    <property type="entry name" value="MFS general substrate transporter"/>
    <property type="match status" value="1"/>
</dbReference>
<dbReference type="CDD" id="cd17504">
    <property type="entry name" value="MFS_MMR_MDR_like"/>
    <property type="match status" value="1"/>
</dbReference>
<dbReference type="PANTHER" id="PTHR42718:SF9">
    <property type="entry name" value="MAJOR FACILITATOR SUPERFAMILY MULTIDRUG TRANSPORTER MFSC"/>
    <property type="match status" value="1"/>
</dbReference>
<dbReference type="InterPro" id="IPR036259">
    <property type="entry name" value="MFS_trans_sf"/>
</dbReference>
<accession>A0A6P2BWH9</accession>
<evidence type="ECO:0000313" key="8">
    <source>
        <dbReference type="EMBL" id="TVZ02505.1"/>
    </source>
</evidence>
<evidence type="ECO:0000256" key="5">
    <source>
        <dbReference type="ARBA" id="ARBA00023136"/>
    </source>
</evidence>
<feature type="transmembrane region" description="Helical" evidence="6">
    <location>
        <begin position="302"/>
        <end position="320"/>
    </location>
</feature>
<dbReference type="Proteomes" id="UP000460272">
    <property type="component" value="Unassembled WGS sequence"/>
</dbReference>
<evidence type="ECO:0000259" key="7">
    <source>
        <dbReference type="PROSITE" id="PS50850"/>
    </source>
</evidence>
<feature type="transmembrane region" description="Helical" evidence="6">
    <location>
        <begin position="473"/>
        <end position="494"/>
    </location>
</feature>
<organism evidence="8 9">
    <name type="scientific">Trebonia kvetii</name>
    <dbReference type="NCBI Taxonomy" id="2480626"/>
    <lineage>
        <taxon>Bacteria</taxon>
        <taxon>Bacillati</taxon>
        <taxon>Actinomycetota</taxon>
        <taxon>Actinomycetes</taxon>
        <taxon>Streptosporangiales</taxon>
        <taxon>Treboniaceae</taxon>
        <taxon>Trebonia</taxon>
    </lineage>
</organism>
<evidence type="ECO:0000256" key="6">
    <source>
        <dbReference type="SAM" id="Phobius"/>
    </source>
</evidence>
<sequence length="509" mass="50284">MPDAVPDSGLPGTVPITQAAAGVEIAGAADPGWTDPAGAEPPAAKATATLVLVAAAGLTVSLPMSLLVPVLPQLALKMHTSATSTEWLLTATLLTGAVAVPVFGRLADLYGKKRVLAAALVIYLAGSLICAFTDDIAVMIAGRAVVGLSVAAIPIGISLVGSVLPASRAGQGIALVSAMLGVGGALGLPVAGVIAQHADYHVLFWICIAGGAITLGGIVALVPEPPVSGHGKLDPPGTLLLAVALTSLLLPLAQASVWGWGNLKTAGLLAASAVLLVTFVLVERRRASPVIDVVANARPALLLTNLASAAVGFALFAVLLGTANFVETPAAAGYGFGSSIMVGGLCLVPSGLFMLLLSPVSAQLSARFGPRVTLALGAAVVATGFLARFFLVAHLWEVVAGTAITGAGTGLAYSAMPSLILRAAPPGELAAANGLNSLARMTGSSLASALGGTVLTSQTVTLAGYAFPSLAAYRMLFAICAAAALAGAATALTIPSSSAAADAFLNPAD</sequence>
<keyword evidence="3 6" id="KW-0812">Transmembrane</keyword>
<feature type="transmembrane region" description="Helical" evidence="6">
    <location>
        <begin position="402"/>
        <end position="424"/>
    </location>
</feature>
<evidence type="ECO:0000256" key="1">
    <source>
        <dbReference type="ARBA" id="ARBA00004651"/>
    </source>
</evidence>
<feature type="transmembrane region" description="Helical" evidence="6">
    <location>
        <begin position="87"/>
        <end position="103"/>
    </location>
</feature>
<dbReference type="Gene3D" id="1.20.1720.10">
    <property type="entry name" value="Multidrug resistance protein D"/>
    <property type="match status" value="1"/>
</dbReference>
<dbReference type="OrthoDB" id="7375466at2"/>
<feature type="transmembrane region" description="Helical" evidence="6">
    <location>
        <begin position="115"/>
        <end position="134"/>
    </location>
</feature>
<dbReference type="Gene3D" id="1.20.1250.20">
    <property type="entry name" value="MFS general substrate transporter like domains"/>
    <property type="match status" value="1"/>
</dbReference>
<feature type="transmembrane region" description="Helical" evidence="6">
    <location>
        <begin position="173"/>
        <end position="196"/>
    </location>
</feature>
<evidence type="ECO:0000256" key="3">
    <source>
        <dbReference type="ARBA" id="ARBA00022692"/>
    </source>
</evidence>
<evidence type="ECO:0000256" key="4">
    <source>
        <dbReference type="ARBA" id="ARBA00022989"/>
    </source>
</evidence>
<comment type="subcellular location">
    <subcellularLocation>
        <location evidence="1">Cell membrane</location>
        <topology evidence="1">Multi-pass membrane protein</topology>
    </subcellularLocation>
</comment>
<protein>
    <submittedName>
        <fullName evidence="8">MFS transporter</fullName>
    </submittedName>
</protein>
<keyword evidence="4 6" id="KW-1133">Transmembrane helix</keyword>
<dbReference type="AlphaFoldDB" id="A0A6P2BWH9"/>
<evidence type="ECO:0000256" key="2">
    <source>
        <dbReference type="ARBA" id="ARBA00022448"/>
    </source>
</evidence>
<dbReference type="Pfam" id="PF07690">
    <property type="entry name" value="MFS_1"/>
    <property type="match status" value="1"/>
</dbReference>
<keyword evidence="2" id="KW-0813">Transport</keyword>
<dbReference type="RefSeq" id="WP_145857584.1">
    <property type="nucleotide sequence ID" value="NZ_RPFW01000005.1"/>
</dbReference>
<gene>
    <name evidence="8" type="ORF">EAS64_27350</name>
</gene>
<name>A0A6P2BWH9_9ACTN</name>
<dbReference type="PANTHER" id="PTHR42718">
    <property type="entry name" value="MAJOR FACILITATOR SUPERFAMILY MULTIDRUG TRANSPORTER MFSC"/>
    <property type="match status" value="1"/>
</dbReference>
<dbReference type="GO" id="GO:0022857">
    <property type="term" value="F:transmembrane transporter activity"/>
    <property type="evidence" value="ECO:0007669"/>
    <property type="project" value="InterPro"/>
</dbReference>
<feature type="transmembrane region" description="Helical" evidence="6">
    <location>
        <begin position="340"/>
        <end position="360"/>
    </location>
</feature>
<feature type="transmembrane region" description="Helical" evidence="6">
    <location>
        <begin position="235"/>
        <end position="253"/>
    </location>
</feature>
<proteinExistence type="predicted"/>
<evidence type="ECO:0000313" key="9">
    <source>
        <dbReference type="Proteomes" id="UP000460272"/>
    </source>
</evidence>
<feature type="transmembrane region" description="Helical" evidence="6">
    <location>
        <begin position="140"/>
        <end position="161"/>
    </location>
</feature>
<dbReference type="InterPro" id="IPR011701">
    <property type="entry name" value="MFS"/>
</dbReference>
<feature type="transmembrane region" description="Helical" evidence="6">
    <location>
        <begin position="265"/>
        <end position="282"/>
    </location>
</feature>
<reference evidence="8 9" key="1">
    <citation type="submission" date="2018-11" db="EMBL/GenBank/DDBJ databases">
        <title>Trebonia kvetii gen.nov., sp.nov., a novel acidophilic actinobacterium, and proposal of the new actinobacterial family Treboniaceae fam. nov.</title>
        <authorList>
            <person name="Rapoport D."/>
            <person name="Sagova-Mareckova M."/>
            <person name="Sedlacek I."/>
            <person name="Provaznik J."/>
            <person name="Kralova S."/>
            <person name="Pavlinic D."/>
            <person name="Benes V."/>
            <person name="Kopecky J."/>
        </authorList>
    </citation>
    <scope>NUCLEOTIDE SEQUENCE [LARGE SCALE GENOMIC DNA]</scope>
    <source>
        <strain evidence="8 9">15Tr583</strain>
    </source>
</reference>
<feature type="transmembrane region" description="Helical" evidence="6">
    <location>
        <begin position="50"/>
        <end position="75"/>
    </location>
</feature>
<feature type="domain" description="Major facilitator superfamily (MFS) profile" evidence="7">
    <location>
        <begin position="49"/>
        <end position="499"/>
    </location>
</feature>
<feature type="transmembrane region" description="Helical" evidence="6">
    <location>
        <begin position="372"/>
        <end position="396"/>
    </location>
</feature>
<feature type="transmembrane region" description="Helical" evidence="6">
    <location>
        <begin position="445"/>
        <end position="467"/>
    </location>
</feature>
<feature type="transmembrane region" description="Helical" evidence="6">
    <location>
        <begin position="202"/>
        <end position="223"/>
    </location>
</feature>
<keyword evidence="9" id="KW-1185">Reference proteome</keyword>